<dbReference type="EMBL" id="BPLQ01009284">
    <property type="protein sequence ID" value="GIY43034.1"/>
    <property type="molecule type" value="Genomic_DNA"/>
</dbReference>
<organism evidence="1 2">
    <name type="scientific">Caerostris darwini</name>
    <dbReference type="NCBI Taxonomy" id="1538125"/>
    <lineage>
        <taxon>Eukaryota</taxon>
        <taxon>Metazoa</taxon>
        <taxon>Ecdysozoa</taxon>
        <taxon>Arthropoda</taxon>
        <taxon>Chelicerata</taxon>
        <taxon>Arachnida</taxon>
        <taxon>Araneae</taxon>
        <taxon>Araneomorphae</taxon>
        <taxon>Entelegynae</taxon>
        <taxon>Araneoidea</taxon>
        <taxon>Araneidae</taxon>
        <taxon>Caerostris</taxon>
    </lineage>
</organism>
<protein>
    <submittedName>
        <fullName evidence="1">Uncharacterized protein</fullName>
    </submittedName>
</protein>
<sequence length="96" mass="11222">MLKLTVAEKPNNQHLLRFVCSNFGNANRSLSERSYLEREKRYFESLSKCASTSSHQVKLADKRRVPLERFCYPQRILGPHLSHQSLVTVCKRKKKC</sequence>
<reference evidence="1 2" key="1">
    <citation type="submission" date="2021-06" db="EMBL/GenBank/DDBJ databases">
        <title>Caerostris darwini draft genome.</title>
        <authorList>
            <person name="Kono N."/>
            <person name="Arakawa K."/>
        </authorList>
    </citation>
    <scope>NUCLEOTIDE SEQUENCE [LARGE SCALE GENOMIC DNA]</scope>
</reference>
<gene>
    <name evidence="1" type="ORF">CDAR_573501</name>
</gene>
<dbReference type="Proteomes" id="UP001054837">
    <property type="component" value="Unassembled WGS sequence"/>
</dbReference>
<evidence type="ECO:0000313" key="1">
    <source>
        <dbReference type="EMBL" id="GIY43034.1"/>
    </source>
</evidence>
<proteinExistence type="predicted"/>
<keyword evidence="2" id="KW-1185">Reference proteome</keyword>
<dbReference type="AlphaFoldDB" id="A0AAV4TBG6"/>
<evidence type="ECO:0000313" key="2">
    <source>
        <dbReference type="Proteomes" id="UP001054837"/>
    </source>
</evidence>
<name>A0AAV4TBG6_9ARAC</name>
<accession>A0AAV4TBG6</accession>
<comment type="caution">
    <text evidence="1">The sequence shown here is derived from an EMBL/GenBank/DDBJ whole genome shotgun (WGS) entry which is preliminary data.</text>
</comment>